<feature type="transmembrane region" description="Helical" evidence="13">
    <location>
        <begin position="28"/>
        <end position="50"/>
    </location>
</feature>
<dbReference type="OrthoDB" id="9794577at2"/>
<dbReference type="CDD" id="cd05387">
    <property type="entry name" value="BY-kinase"/>
    <property type="match status" value="1"/>
</dbReference>
<evidence type="ECO:0000256" key="8">
    <source>
        <dbReference type="ARBA" id="ARBA00022840"/>
    </source>
</evidence>
<evidence type="ECO:0000256" key="13">
    <source>
        <dbReference type="SAM" id="Phobius"/>
    </source>
</evidence>
<evidence type="ECO:0000256" key="3">
    <source>
        <dbReference type="ARBA" id="ARBA00022475"/>
    </source>
</evidence>
<dbReference type="GO" id="GO:0042802">
    <property type="term" value="F:identical protein binding"/>
    <property type="evidence" value="ECO:0007669"/>
    <property type="project" value="UniProtKB-ARBA"/>
</dbReference>
<evidence type="ECO:0000256" key="10">
    <source>
        <dbReference type="ARBA" id="ARBA00023136"/>
    </source>
</evidence>
<dbReference type="EMBL" id="SIXF01000005">
    <property type="protein sequence ID" value="TBO43321.1"/>
    <property type="molecule type" value="Genomic_DNA"/>
</dbReference>
<evidence type="ECO:0000256" key="5">
    <source>
        <dbReference type="ARBA" id="ARBA00022692"/>
    </source>
</evidence>
<evidence type="ECO:0000256" key="6">
    <source>
        <dbReference type="ARBA" id="ARBA00022741"/>
    </source>
</evidence>
<feature type="transmembrane region" description="Helical" evidence="13">
    <location>
        <begin position="494"/>
        <end position="513"/>
    </location>
</feature>
<dbReference type="InterPro" id="IPR050445">
    <property type="entry name" value="Bact_polysacc_biosynth/exp"/>
</dbReference>
<evidence type="ECO:0000256" key="7">
    <source>
        <dbReference type="ARBA" id="ARBA00022777"/>
    </source>
</evidence>
<dbReference type="InterPro" id="IPR032807">
    <property type="entry name" value="GNVR"/>
</dbReference>
<comment type="caution">
    <text evidence="17">The sequence shown here is derived from an EMBL/GenBank/DDBJ whole genome shotgun (WGS) entry which is preliminary data.</text>
</comment>
<dbReference type="NCBIfam" id="TIGR01007">
    <property type="entry name" value="eps_fam"/>
    <property type="match status" value="1"/>
</dbReference>
<evidence type="ECO:0000256" key="4">
    <source>
        <dbReference type="ARBA" id="ARBA00022679"/>
    </source>
</evidence>
<comment type="subcellular location">
    <subcellularLocation>
        <location evidence="1">Cell membrane</location>
        <topology evidence="1">Multi-pass membrane protein</topology>
    </subcellularLocation>
</comment>
<evidence type="ECO:0000256" key="2">
    <source>
        <dbReference type="ARBA" id="ARBA00008883"/>
    </source>
</evidence>
<name>A0A4Q9HFG7_9SPHI</name>
<dbReference type="GO" id="GO:0005886">
    <property type="term" value="C:plasma membrane"/>
    <property type="evidence" value="ECO:0007669"/>
    <property type="project" value="UniProtKB-SubCell"/>
</dbReference>
<keyword evidence="11" id="KW-0829">Tyrosine-protein kinase</keyword>
<keyword evidence="10 13" id="KW-0472">Membrane</keyword>
<evidence type="ECO:0000313" key="18">
    <source>
        <dbReference type="Proteomes" id="UP000291819"/>
    </source>
</evidence>
<evidence type="ECO:0000256" key="1">
    <source>
        <dbReference type="ARBA" id="ARBA00004651"/>
    </source>
</evidence>
<protein>
    <submittedName>
        <fullName evidence="17">Polysaccharide biosynthesis tyrosine autokinase</fullName>
        <ecNumber evidence="17">2.7.10.2</ecNumber>
    </submittedName>
</protein>
<feature type="domain" description="CobQ/CobB/MinD/ParA nucleotide binding" evidence="14">
    <location>
        <begin position="581"/>
        <end position="755"/>
    </location>
</feature>
<dbReference type="GO" id="GO:0004715">
    <property type="term" value="F:non-membrane spanning protein tyrosine kinase activity"/>
    <property type="evidence" value="ECO:0007669"/>
    <property type="project" value="UniProtKB-EC"/>
</dbReference>
<keyword evidence="4 17" id="KW-0808">Transferase</keyword>
<dbReference type="Pfam" id="PF02706">
    <property type="entry name" value="Wzz"/>
    <property type="match status" value="1"/>
</dbReference>
<dbReference type="SUPFAM" id="SSF52540">
    <property type="entry name" value="P-loop containing nucleoside triphosphate hydrolases"/>
    <property type="match status" value="1"/>
</dbReference>
<dbReference type="EC" id="2.7.10.2" evidence="17"/>
<keyword evidence="9 13" id="KW-1133">Transmembrane helix</keyword>
<dbReference type="PANTHER" id="PTHR32309">
    <property type="entry name" value="TYROSINE-PROTEIN KINASE"/>
    <property type="match status" value="1"/>
</dbReference>
<dbReference type="GO" id="GO:0005524">
    <property type="term" value="F:ATP binding"/>
    <property type="evidence" value="ECO:0007669"/>
    <property type="project" value="UniProtKB-KW"/>
</dbReference>
<sequence>MDINPQDAQLLSEKTETMFDFKRILGKILFIWPWILLSICLGMSASWFYLRYKTPLYNITARILVNDDKKGGVLGQNDVLGDMGGLLGAKNSVDNEVEILKTKDLLRKVVLDMRLNVRYFKKGNIRDIEFYNSPFSVVFLKEADTIYKSTCVLKPLANAKLSLKTDVIDTVVNYDKPIFLKNIGLFQIHRNGALLDVKEEYSFSINSVDAEVSDLLANITVAATNTQVTIIDLSMKHPIPRKGEDVLNKLIQKYVQGNIDDKNIIADSTIKFIKNRLAYIGGELGDLEGNIQGFKERNKLVEMSEQTKMLVQNTAQYVKDLSQIETQLNILKSLKDYLNDESRNKRVLPSSILLTDAVFNGLVERYNRLLLERDNLLISVTETNPQIVNLDAQIINLRSDLLSNLENTQRTLTINRDGLRKQMANIEGDMKQVPEVERNYLELARQQQIKQQLYLFLMQKNEETEISKTANLSNSKVIDSPKSDVSYFSPKRPIVLLIGFIVGLLVPMLIVYLRELMNTRVESKADISKITEVSIIGEISHDKIGDNLVTASNSRSAISEQFRALRTNLAFYLRDKDEKIILLTSSMSGEGKSFVAINLGNILALTGKKVLLMELDLRKPGLSYKLGMSNTNGFTNYSLDENLKIENLIKPLDIHPNLFLLSSGPIPPNPAETIMSSRTDALMNELRTQFDYIIIDAPPIGLVTDAQLLSKYASLCLYLVRQNYTFKEQINIIQNLYINKKMRKMGIVINDIQQRKGYGYGYGYGYGEYGADMPKQNWLQRLLSKAKKS</sequence>
<keyword evidence="3" id="KW-1003">Cell membrane</keyword>
<dbReference type="AlphaFoldDB" id="A0A4Q9HFG7"/>
<dbReference type="Pfam" id="PF13807">
    <property type="entry name" value="GNVR"/>
    <property type="match status" value="1"/>
</dbReference>
<keyword evidence="18" id="KW-1185">Reference proteome</keyword>
<reference evidence="17 18" key="1">
    <citation type="submission" date="2019-02" db="EMBL/GenBank/DDBJ databases">
        <title>Pedobacter kyonggii whole genome sequence analysis.</title>
        <authorList>
            <person name="Dahal R.H."/>
        </authorList>
    </citation>
    <scope>NUCLEOTIDE SEQUENCE [LARGE SCALE GENOMIC DNA]</scope>
    <source>
        <strain evidence="17 18">K-4-11-1</strain>
    </source>
</reference>
<dbReference type="FunFam" id="3.40.50.300:FF:000527">
    <property type="entry name" value="Tyrosine-protein kinase etk"/>
    <property type="match status" value="1"/>
</dbReference>
<evidence type="ECO:0000256" key="12">
    <source>
        <dbReference type="ARBA" id="ARBA00053015"/>
    </source>
</evidence>
<evidence type="ECO:0000313" key="17">
    <source>
        <dbReference type="EMBL" id="TBO43321.1"/>
    </source>
</evidence>
<keyword evidence="8" id="KW-0067">ATP-binding</keyword>
<dbReference type="RefSeq" id="WP_131029565.1">
    <property type="nucleotide sequence ID" value="NZ_SIXF01000005.1"/>
</dbReference>
<evidence type="ECO:0000256" key="9">
    <source>
        <dbReference type="ARBA" id="ARBA00022989"/>
    </source>
</evidence>
<dbReference type="InterPro" id="IPR002586">
    <property type="entry name" value="CobQ/CobB/MinD/ParA_Nub-bd_dom"/>
</dbReference>
<dbReference type="PANTHER" id="PTHR32309:SF13">
    <property type="entry name" value="FERRIC ENTEROBACTIN TRANSPORT PROTEIN FEPE"/>
    <property type="match status" value="1"/>
</dbReference>
<dbReference type="Gene3D" id="3.40.50.300">
    <property type="entry name" value="P-loop containing nucleotide triphosphate hydrolases"/>
    <property type="match status" value="1"/>
</dbReference>
<keyword evidence="5 13" id="KW-0812">Transmembrane</keyword>
<feature type="domain" description="Tyrosine-protein kinase G-rich" evidence="16">
    <location>
        <begin position="436"/>
        <end position="515"/>
    </location>
</feature>
<comment type="similarity">
    <text evidence="2">Belongs to the etk/wzc family.</text>
</comment>
<keyword evidence="7 17" id="KW-0418">Kinase</keyword>
<keyword evidence="6" id="KW-0547">Nucleotide-binding</keyword>
<dbReference type="Proteomes" id="UP000291819">
    <property type="component" value="Unassembled WGS sequence"/>
</dbReference>
<evidence type="ECO:0000259" key="15">
    <source>
        <dbReference type="Pfam" id="PF02706"/>
    </source>
</evidence>
<organism evidence="17 18">
    <name type="scientific">Pedobacter kyonggii</name>
    <dbReference type="NCBI Taxonomy" id="1926871"/>
    <lineage>
        <taxon>Bacteria</taxon>
        <taxon>Pseudomonadati</taxon>
        <taxon>Bacteroidota</taxon>
        <taxon>Sphingobacteriia</taxon>
        <taxon>Sphingobacteriales</taxon>
        <taxon>Sphingobacteriaceae</taxon>
        <taxon>Pedobacter</taxon>
    </lineage>
</organism>
<evidence type="ECO:0000259" key="16">
    <source>
        <dbReference type="Pfam" id="PF13807"/>
    </source>
</evidence>
<comment type="catalytic activity">
    <reaction evidence="12">
        <text>L-tyrosyl-[protein] + ATP = O-phospho-L-tyrosyl-[protein] + ADP + H(+)</text>
        <dbReference type="Rhea" id="RHEA:10596"/>
        <dbReference type="Rhea" id="RHEA-COMP:10136"/>
        <dbReference type="Rhea" id="RHEA-COMP:20101"/>
        <dbReference type="ChEBI" id="CHEBI:15378"/>
        <dbReference type="ChEBI" id="CHEBI:30616"/>
        <dbReference type="ChEBI" id="CHEBI:46858"/>
        <dbReference type="ChEBI" id="CHEBI:61978"/>
        <dbReference type="ChEBI" id="CHEBI:456216"/>
    </reaction>
</comment>
<accession>A0A4Q9HFG7</accession>
<dbReference type="InterPro" id="IPR027417">
    <property type="entry name" value="P-loop_NTPase"/>
</dbReference>
<evidence type="ECO:0000256" key="11">
    <source>
        <dbReference type="ARBA" id="ARBA00023137"/>
    </source>
</evidence>
<gene>
    <name evidence="17" type="ORF">EYS08_08240</name>
</gene>
<dbReference type="Pfam" id="PF01656">
    <property type="entry name" value="CbiA"/>
    <property type="match status" value="1"/>
</dbReference>
<evidence type="ECO:0000259" key="14">
    <source>
        <dbReference type="Pfam" id="PF01656"/>
    </source>
</evidence>
<dbReference type="InterPro" id="IPR003856">
    <property type="entry name" value="LPS_length_determ_N"/>
</dbReference>
<dbReference type="InterPro" id="IPR005702">
    <property type="entry name" value="Wzc-like_C"/>
</dbReference>
<proteinExistence type="inferred from homology"/>
<feature type="domain" description="Polysaccharide chain length determinant N-terminal" evidence="15">
    <location>
        <begin position="19"/>
        <end position="110"/>
    </location>
</feature>